<evidence type="ECO:0000259" key="11">
    <source>
        <dbReference type="Pfam" id="PF04082"/>
    </source>
</evidence>
<organism evidence="12 13">
    <name type="scientific">Aspergillus nomiae NRRL (strain ATCC 15546 / NRRL 13137 / CBS 260.88 / M93)</name>
    <dbReference type="NCBI Taxonomy" id="1509407"/>
    <lineage>
        <taxon>Eukaryota</taxon>
        <taxon>Fungi</taxon>
        <taxon>Dikarya</taxon>
        <taxon>Ascomycota</taxon>
        <taxon>Pezizomycotina</taxon>
        <taxon>Eurotiomycetes</taxon>
        <taxon>Eurotiomycetidae</taxon>
        <taxon>Eurotiales</taxon>
        <taxon>Aspergillaceae</taxon>
        <taxon>Aspergillus</taxon>
        <taxon>Aspergillus subgen. Circumdati</taxon>
    </lineage>
</organism>
<dbReference type="InterPro" id="IPR002523">
    <property type="entry name" value="MgTranspt_CorA/ZnTranspt_ZntB"/>
</dbReference>
<dbReference type="RefSeq" id="XP_015402172.1">
    <property type="nucleotide sequence ID" value="XM_015554682.1"/>
</dbReference>
<protein>
    <recommendedName>
        <fullName evidence="11">Xylanolytic transcriptional activator regulatory domain-containing protein</fullName>
    </recommendedName>
</protein>
<dbReference type="GO" id="GO:0005634">
    <property type="term" value="C:nucleus"/>
    <property type="evidence" value="ECO:0007669"/>
    <property type="project" value="TreeGrafter"/>
</dbReference>
<evidence type="ECO:0000313" key="12">
    <source>
        <dbReference type="EMBL" id="KNG81249.1"/>
    </source>
</evidence>
<sequence>MRRADENRHRAVNHVANASLGATGGNPSAGLALNGRMRLTDVCIDATLSGYWTLRILHRHIRELEEVCHEAGIPVPTFNPDAPSMDSDEETPQIGLGIQFDTPPAFPNQGNTRAFPPPIKPETFPSLLTNPQEGDFNLLIASNLCGSNEGFSKQPNTFLGSPPSACLVRLLTQGHLLRDIPHGPAHAHLDGSLLPPRDFADHLLGCFWDRVYCLYPFFDRSSVQDAYEGLWTSANTEGQKSSELNIGLGGKSDSGRQSPVFICALNIMFALGCHFAEISVPDRNGIAHTFFLRAKQNIGLDLLEVRTIGAVQTLLMASLISQGLGLHENRPDSFKDPLELEIQRRTWHGCVMMDTIASMACGRLSTTSSLPVIPLPTGVGLAPTGTNNPYLTAFYPASLELGSILDTVLSAVHKARCDRSRTPASSTTTQQDGVDVVVKLEEKLAQYKGDLPAVLRWDHPFNPATDVTQLSTLRLQRNVLHARFLYVQIRLYRAAFTHLCSEMLAQEDSETDHHDPALRTLYSSTLSKRAAACAKAAIELVSLVHDNYQTTTTNTWWYNCFYTSVAGMVLVMSYTCVPALSNIEKTAVHEAWRPESSHVDGVENPFADDAEGLFNGANWLGSAVAMVGLGFLCPADFKWFQNWLAEEMPVVLAMELSSVDTPQPPEVTLFADDNTGLLRPQETVDLEAFLSVLTSTIVHPSDTNAILHYSFAQNKSLEEYGAHLSLPTDYRNTFAADLNSSFHTEYGFTGSAITHHISWSLFKIKMVEEPGKYAWIQASVFINWDLQANQQRIFFVGVPDAERKQLEQTFPARDMRDRNPYIWHAVFAHAMSSLYHDSFWKQRHVIREIEKIRNADSENLPKFLKGLNDSARHAVHLNETMEVAEHTMNRLLTEHSRWRDEFPEYVMGENNAVRGTFFQTRQKLAFVAKEIHSARVRSRTLSDRLASEIQLANTLVSHQMSRHTRYDSMVMKTISFVGMIYLPGTFVSGIFGSNFFDYQSGTKESWEMSHKFWLYWVVTIPLTLATFGVWALWHYRAKFGGFFPRRRRPVGDASEKV</sequence>
<evidence type="ECO:0000256" key="1">
    <source>
        <dbReference type="ARBA" id="ARBA00004141"/>
    </source>
</evidence>
<evidence type="ECO:0000256" key="2">
    <source>
        <dbReference type="ARBA" id="ARBA00022692"/>
    </source>
</evidence>
<keyword evidence="3 10" id="KW-1133">Transmembrane helix</keyword>
<feature type="transmembrane region" description="Helical" evidence="10">
    <location>
        <begin position="1012"/>
        <end position="1033"/>
    </location>
</feature>
<dbReference type="Pfam" id="PF01544">
    <property type="entry name" value="CorA"/>
    <property type="match status" value="1"/>
</dbReference>
<evidence type="ECO:0000256" key="6">
    <source>
        <dbReference type="ARBA" id="ARBA00023136"/>
    </source>
</evidence>
<keyword evidence="7" id="KW-0804">Transcription</keyword>
<evidence type="ECO:0000256" key="10">
    <source>
        <dbReference type="SAM" id="Phobius"/>
    </source>
</evidence>
<evidence type="ECO:0000256" key="3">
    <source>
        <dbReference type="ARBA" id="ARBA00022989"/>
    </source>
</evidence>
<name>A0A0L1IP20_ASPN3</name>
<dbReference type="GO" id="GO:0016020">
    <property type="term" value="C:membrane"/>
    <property type="evidence" value="ECO:0007669"/>
    <property type="project" value="UniProtKB-SubCell"/>
</dbReference>
<dbReference type="CDD" id="cd12148">
    <property type="entry name" value="fungal_TF_MHR"/>
    <property type="match status" value="1"/>
</dbReference>
<dbReference type="GO" id="GO:0008270">
    <property type="term" value="F:zinc ion binding"/>
    <property type="evidence" value="ECO:0007669"/>
    <property type="project" value="InterPro"/>
</dbReference>
<dbReference type="GO" id="GO:0000435">
    <property type="term" value="P:positive regulation of transcription from RNA polymerase II promoter by galactose"/>
    <property type="evidence" value="ECO:0007669"/>
    <property type="project" value="TreeGrafter"/>
</dbReference>
<evidence type="ECO:0000256" key="7">
    <source>
        <dbReference type="ARBA" id="ARBA00023163"/>
    </source>
</evidence>
<keyword evidence="13" id="KW-1185">Reference proteome</keyword>
<dbReference type="InterPro" id="IPR007219">
    <property type="entry name" value="XnlR_reg_dom"/>
</dbReference>
<proteinExistence type="predicted"/>
<keyword evidence="4" id="KW-0805">Transcription regulation</keyword>
<feature type="transmembrane region" description="Helical" evidence="10">
    <location>
        <begin position="969"/>
        <end position="992"/>
    </location>
</feature>
<keyword evidence="8" id="KW-0539">Nucleus</keyword>
<dbReference type="PANTHER" id="PTHR47424">
    <property type="entry name" value="REGULATORY PROTEIN GAL4"/>
    <property type="match status" value="1"/>
</dbReference>
<reference evidence="12 13" key="1">
    <citation type="submission" date="2014-06" db="EMBL/GenBank/DDBJ databases">
        <title>The Genome of the Aflatoxigenic Filamentous Fungus Aspergillus nomius.</title>
        <authorList>
            <person name="Moore M.G."/>
            <person name="Shannon B.M."/>
            <person name="Brian M.M."/>
        </authorList>
    </citation>
    <scope>NUCLEOTIDE SEQUENCE [LARGE SCALE GENOMIC DNA]</scope>
    <source>
        <strain evidence="12 13">NRRL 13137</strain>
    </source>
</reference>
<keyword evidence="5" id="KW-0238">DNA-binding</keyword>
<dbReference type="GO" id="GO:0000978">
    <property type="term" value="F:RNA polymerase II cis-regulatory region sequence-specific DNA binding"/>
    <property type="evidence" value="ECO:0007669"/>
    <property type="project" value="TreeGrafter"/>
</dbReference>
<dbReference type="GeneID" id="26811230"/>
<dbReference type="AlphaFoldDB" id="A0A0L1IP20"/>
<dbReference type="GO" id="GO:0046873">
    <property type="term" value="F:metal ion transmembrane transporter activity"/>
    <property type="evidence" value="ECO:0007669"/>
    <property type="project" value="InterPro"/>
</dbReference>
<dbReference type="InterPro" id="IPR051127">
    <property type="entry name" value="Fungal_SecMet_Regulators"/>
</dbReference>
<accession>A0A0L1IP20</accession>
<evidence type="ECO:0000256" key="8">
    <source>
        <dbReference type="ARBA" id="ARBA00023242"/>
    </source>
</evidence>
<dbReference type="EMBL" id="JNOM01000473">
    <property type="protein sequence ID" value="KNG81249.1"/>
    <property type="molecule type" value="Genomic_DNA"/>
</dbReference>
<keyword evidence="6 10" id="KW-0472">Membrane</keyword>
<feature type="region of interest" description="Disordered" evidence="9">
    <location>
        <begin position="102"/>
        <end position="127"/>
    </location>
</feature>
<dbReference type="STRING" id="1509407.A0A0L1IP20"/>
<comment type="subcellular location">
    <subcellularLocation>
        <location evidence="1">Membrane</location>
        <topology evidence="1">Multi-pass membrane protein</topology>
    </subcellularLocation>
</comment>
<feature type="domain" description="Xylanolytic transcriptional activator regulatory" evidence="11">
    <location>
        <begin position="206"/>
        <end position="322"/>
    </location>
</feature>
<dbReference type="PANTHER" id="PTHR47424:SF3">
    <property type="entry name" value="REGULATORY PROTEIN GAL4"/>
    <property type="match status" value="1"/>
</dbReference>
<keyword evidence="2 10" id="KW-0812">Transmembrane</keyword>
<dbReference type="InterPro" id="IPR045863">
    <property type="entry name" value="CorA_TM1_TM2"/>
</dbReference>
<dbReference type="Pfam" id="PF04082">
    <property type="entry name" value="Fungal_trans"/>
    <property type="match status" value="1"/>
</dbReference>
<dbReference type="GO" id="GO:0006351">
    <property type="term" value="P:DNA-templated transcription"/>
    <property type="evidence" value="ECO:0007669"/>
    <property type="project" value="InterPro"/>
</dbReference>
<evidence type="ECO:0000256" key="5">
    <source>
        <dbReference type="ARBA" id="ARBA00023125"/>
    </source>
</evidence>
<evidence type="ECO:0000313" key="13">
    <source>
        <dbReference type="Proteomes" id="UP000037505"/>
    </source>
</evidence>
<dbReference type="Proteomes" id="UP000037505">
    <property type="component" value="Unassembled WGS sequence"/>
</dbReference>
<evidence type="ECO:0000256" key="4">
    <source>
        <dbReference type="ARBA" id="ARBA00023015"/>
    </source>
</evidence>
<dbReference type="GO" id="GO:0000981">
    <property type="term" value="F:DNA-binding transcription factor activity, RNA polymerase II-specific"/>
    <property type="evidence" value="ECO:0007669"/>
    <property type="project" value="TreeGrafter"/>
</dbReference>
<dbReference type="Gene3D" id="1.20.58.340">
    <property type="entry name" value="Magnesium transport protein CorA, transmembrane region"/>
    <property type="match status" value="1"/>
</dbReference>
<comment type="caution">
    <text evidence="12">The sequence shown here is derived from an EMBL/GenBank/DDBJ whole genome shotgun (WGS) entry which is preliminary data.</text>
</comment>
<evidence type="ECO:0000256" key="9">
    <source>
        <dbReference type="SAM" id="MobiDB-lite"/>
    </source>
</evidence>
<dbReference type="SUPFAM" id="SSF144083">
    <property type="entry name" value="Magnesium transport protein CorA, transmembrane region"/>
    <property type="match status" value="1"/>
</dbReference>
<dbReference type="OrthoDB" id="424974at2759"/>
<gene>
    <name evidence="12" type="ORF">ANOM_009426</name>
</gene>